<feature type="region of interest" description="Disordered" evidence="1">
    <location>
        <begin position="259"/>
        <end position="321"/>
    </location>
</feature>
<evidence type="ECO:0000313" key="2">
    <source>
        <dbReference type="EMBL" id="BAK06895.1"/>
    </source>
</evidence>
<feature type="compositionally biased region" description="Basic and acidic residues" evidence="1">
    <location>
        <begin position="301"/>
        <end position="312"/>
    </location>
</feature>
<feature type="compositionally biased region" description="Basic and acidic residues" evidence="1">
    <location>
        <begin position="78"/>
        <end position="91"/>
    </location>
</feature>
<feature type="compositionally biased region" description="Basic and acidic residues" evidence="1">
    <location>
        <begin position="176"/>
        <end position="191"/>
    </location>
</feature>
<dbReference type="AlphaFoldDB" id="F2EHS3"/>
<sequence length="355" mass="38844">MGAGIRILAVALLAPRGGRRRDGAAPAGLLLRQLPQRGGHRASRGRPQGPADARRRRRHRPPLLPRLLRPGMRRVGHHRVDGEQHGGEGPREQPVPCRRRLRHRHQGQGGRGHAVPQPQPGVVRGHPHHGHPRRHRPGRRPGVRGGAGETGRAGVDGEQRGWEPAAAVVQPGPADGHLRREQPVPGRHDCALRGAHGGVRALRDVHGQDPDGGGGPDDGPGVRVAAARGVPGGGGPERGAGDRSGDAARLRQPVLHQPAEGDGAAHLRPGPLRRPPLPPHRRRMGCQQLRLPGRLRRRHDQPRPRRGQDRPGARQHPPRLRRAQQLKLVGFLHWLGRQENKMLCKLDRRHQFVHS</sequence>
<dbReference type="EMBL" id="AK375700">
    <property type="protein sequence ID" value="BAK06895.1"/>
    <property type="molecule type" value="mRNA"/>
</dbReference>
<evidence type="ECO:0000256" key="1">
    <source>
        <dbReference type="SAM" id="MobiDB-lite"/>
    </source>
</evidence>
<protein>
    <submittedName>
        <fullName evidence="2">Predicted protein</fullName>
    </submittedName>
</protein>
<feature type="compositionally biased region" description="Basic residues" evidence="1">
    <location>
        <begin position="97"/>
        <end position="106"/>
    </location>
</feature>
<feature type="compositionally biased region" description="Low complexity" evidence="1">
    <location>
        <begin position="24"/>
        <end position="37"/>
    </location>
</feature>
<feature type="compositionally biased region" description="Low complexity" evidence="1">
    <location>
        <begin position="219"/>
        <end position="229"/>
    </location>
</feature>
<organism evidence="2">
    <name type="scientific">Hordeum vulgare subsp. vulgare</name>
    <name type="common">Domesticated barley</name>
    <dbReference type="NCBI Taxonomy" id="112509"/>
    <lineage>
        <taxon>Eukaryota</taxon>
        <taxon>Viridiplantae</taxon>
        <taxon>Streptophyta</taxon>
        <taxon>Embryophyta</taxon>
        <taxon>Tracheophyta</taxon>
        <taxon>Spermatophyta</taxon>
        <taxon>Magnoliopsida</taxon>
        <taxon>Liliopsida</taxon>
        <taxon>Poales</taxon>
        <taxon>Poaceae</taxon>
        <taxon>BOP clade</taxon>
        <taxon>Pooideae</taxon>
        <taxon>Triticodae</taxon>
        <taxon>Triticeae</taxon>
        <taxon>Hordeinae</taxon>
        <taxon>Hordeum</taxon>
    </lineage>
</organism>
<accession>F2EHS3</accession>
<proteinExistence type="evidence at transcript level"/>
<name>F2EHS3_HORVV</name>
<feature type="region of interest" description="Disordered" evidence="1">
    <location>
        <begin position="18"/>
        <end position="247"/>
    </location>
</feature>
<feature type="compositionally biased region" description="Basic residues" evidence="1">
    <location>
        <begin position="125"/>
        <end position="142"/>
    </location>
</feature>
<reference evidence="2" key="1">
    <citation type="journal article" date="2011" name="Plant Physiol.">
        <title>Comprehensive sequence analysis of 24,783 barley full-length cDNAs derived from 12 clone libraries.</title>
        <authorList>
            <person name="Matsumoto T."/>
            <person name="Tanaka T."/>
            <person name="Sakai H."/>
            <person name="Amano N."/>
            <person name="Kanamori H."/>
            <person name="Kurita K."/>
            <person name="Kikuta A."/>
            <person name="Kamiya K."/>
            <person name="Yamamoto M."/>
            <person name="Ikawa H."/>
            <person name="Fujii N."/>
            <person name="Hori K."/>
            <person name="Itoh T."/>
            <person name="Sato K."/>
        </authorList>
    </citation>
    <scope>NUCLEOTIDE SEQUENCE</scope>
    <source>
        <tissue evidence="2">Flower</tissue>
    </source>
</reference>